<organism evidence="2 3">
    <name type="scientific">Pedobacter alluvionis</name>
    <dbReference type="NCBI Taxonomy" id="475253"/>
    <lineage>
        <taxon>Bacteria</taxon>
        <taxon>Pseudomonadati</taxon>
        <taxon>Bacteroidota</taxon>
        <taxon>Sphingobacteriia</taxon>
        <taxon>Sphingobacteriales</taxon>
        <taxon>Sphingobacteriaceae</taxon>
        <taxon>Pedobacter</taxon>
    </lineage>
</organism>
<feature type="transmembrane region" description="Helical" evidence="1">
    <location>
        <begin position="12"/>
        <end position="34"/>
    </location>
</feature>
<evidence type="ECO:0000313" key="3">
    <source>
        <dbReference type="Proteomes" id="UP000273898"/>
    </source>
</evidence>
<sequence>MLQLMIPFHEYLSINLLTASFNNTAAAYMFYWFLSILEEVEDGQYHIPKQRLFTGMVASSW</sequence>
<comment type="caution">
    <text evidence="2">The sequence shown here is derived from an EMBL/GenBank/DDBJ whole genome shotgun (WGS) entry which is preliminary data.</text>
</comment>
<proteinExistence type="predicted"/>
<keyword evidence="1" id="KW-0472">Membrane</keyword>
<evidence type="ECO:0000256" key="1">
    <source>
        <dbReference type="SAM" id="Phobius"/>
    </source>
</evidence>
<dbReference type="Proteomes" id="UP000273898">
    <property type="component" value="Unassembled WGS sequence"/>
</dbReference>
<gene>
    <name evidence="2" type="ORF">BCL90_3860</name>
</gene>
<keyword evidence="1" id="KW-1133">Transmembrane helix</keyword>
<reference evidence="2 3" key="1">
    <citation type="submission" date="2018-10" db="EMBL/GenBank/DDBJ databases">
        <title>Genomic Encyclopedia of Archaeal and Bacterial Type Strains, Phase II (KMG-II): from individual species to whole genera.</title>
        <authorList>
            <person name="Goeker M."/>
        </authorList>
    </citation>
    <scope>NUCLEOTIDE SEQUENCE [LARGE SCALE GENOMIC DNA]</scope>
    <source>
        <strain evidence="2 3">DSM 19624</strain>
    </source>
</reference>
<evidence type="ECO:0000313" key="2">
    <source>
        <dbReference type="EMBL" id="RLJ73697.1"/>
    </source>
</evidence>
<keyword evidence="1" id="KW-0812">Transmembrane</keyword>
<protein>
    <submittedName>
        <fullName evidence="2">Uncharacterized protein</fullName>
    </submittedName>
</protein>
<dbReference type="AlphaFoldDB" id="A0A497XY84"/>
<name>A0A497XY84_9SPHI</name>
<accession>A0A497XY84</accession>
<dbReference type="EMBL" id="RCCK01000013">
    <property type="protein sequence ID" value="RLJ73697.1"/>
    <property type="molecule type" value="Genomic_DNA"/>
</dbReference>